<organism evidence="2">
    <name type="scientific">Tanacetum cinerariifolium</name>
    <name type="common">Dalmatian daisy</name>
    <name type="synonym">Chrysanthemum cinerariifolium</name>
    <dbReference type="NCBI Taxonomy" id="118510"/>
    <lineage>
        <taxon>Eukaryota</taxon>
        <taxon>Viridiplantae</taxon>
        <taxon>Streptophyta</taxon>
        <taxon>Embryophyta</taxon>
        <taxon>Tracheophyta</taxon>
        <taxon>Spermatophyta</taxon>
        <taxon>Magnoliopsida</taxon>
        <taxon>eudicotyledons</taxon>
        <taxon>Gunneridae</taxon>
        <taxon>Pentapetalae</taxon>
        <taxon>asterids</taxon>
        <taxon>campanulids</taxon>
        <taxon>Asterales</taxon>
        <taxon>Asteraceae</taxon>
        <taxon>Asteroideae</taxon>
        <taxon>Anthemideae</taxon>
        <taxon>Anthemidinae</taxon>
        <taxon>Tanacetum</taxon>
    </lineage>
</organism>
<gene>
    <name evidence="2" type="ORF">Tci_899549</name>
</gene>
<feature type="compositionally biased region" description="Basic and acidic residues" evidence="1">
    <location>
        <begin position="41"/>
        <end position="69"/>
    </location>
</feature>
<accession>A0A699UYH8</accession>
<dbReference type="EMBL" id="BKCJ011378181">
    <property type="protein sequence ID" value="GFD27580.1"/>
    <property type="molecule type" value="Genomic_DNA"/>
</dbReference>
<dbReference type="AlphaFoldDB" id="A0A699UYH8"/>
<evidence type="ECO:0000256" key="1">
    <source>
        <dbReference type="SAM" id="MobiDB-lite"/>
    </source>
</evidence>
<feature type="region of interest" description="Disordered" evidence="1">
    <location>
        <begin position="1"/>
        <end position="99"/>
    </location>
</feature>
<sequence length="99" mass="10982">QDGKQAEANKNGVIKGQHNDAHQNLQHRKHDIDQQLGGAEHGARRNQVEHRLRAQRQRQADEAREHGVENDVADSGALGIEQASEALPRGGWRQASRSV</sequence>
<proteinExistence type="predicted"/>
<evidence type="ECO:0000313" key="2">
    <source>
        <dbReference type="EMBL" id="GFD27580.1"/>
    </source>
</evidence>
<protein>
    <submittedName>
        <fullName evidence="2">Uncharacterized protein</fullName>
    </submittedName>
</protein>
<reference evidence="2" key="1">
    <citation type="journal article" date="2019" name="Sci. Rep.">
        <title>Draft genome of Tanacetum cinerariifolium, the natural source of mosquito coil.</title>
        <authorList>
            <person name="Yamashiro T."/>
            <person name="Shiraishi A."/>
            <person name="Satake H."/>
            <person name="Nakayama K."/>
        </authorList>
    </citation>
    <scope>NUCLEOTIDE SEQUENCE</scope>
</reference>
<feature type="non-terminal residue" evidence="2">
    <location>
        <position position="1"/>
    </location>
</feature>
<name>A0A699UYH8_TANCI</name>
<comment type="caution">
    <text evidence="2">The sequence shown here is derived from an EMBL/GenBank/DDBJ whole genome shotgun (WGS) entry which is preliminary data.</text>
</comment>